<keyword evidence="1" id="KW-0175">Coiled coil</keyword>
<feature type="transmembrane region" description="Helical" evidence="3">
    <location>
        <begin position="57"/>
        <end position="76"/>
    </location>
</feature>
<feature type="compositionally biased region" description="Low complexity" evidence="2">
    <location>
        <begin position="1"/>
        <end position="13"/>
    </location>
</feature>
<reference evidence="4 5" key="1">
    <citation type="journal article" date="2021" name="Sci. Rep.">
        <title>Genome sequencing of the multicellular alga Astrephomene provides insights into convergent evolution of germ-soma differentiation.</title>
        <authorList>
            <person name="Yamashita S."/>
            <person name="Yamamoto K."/>
            <person name="Matsuzaki R."/>
            <person name="Suzuki S."/>
            <person name="Yamaguchi H."/>
            <person name="Hirooka S."/>
            <person name="Minakuchi Y."/>
            <person name="Miyagishima S."/>
            <person name="Kawachi M."/>
            <person name="Toyoda A."/>
            <person name="Nozaki H."/>
        </authorList>
    </citation>
    <scope>NUCLEOTIDE SEQUENCE [LARGE SCALE GENOMIC DNA]</scope>
    <source>
        <strain evidence="4 5">NIES-4017</strain>
    </source>
</reference>
<comment type="caution">
    <text evidence="4">The sequence shown here is derived from an EMBL/GenBank/DDBJ whole genome shotgun (WGS) entry which is preliminary data.</text>
</comment>
<keyword evidence="5" id="KW-1185">Reference proteome</keyword>
<feature type="coiled-coil region" evidence="1">
    <location>
        <begin position="129"/>
        <end position="160"/>
    </location>
</feature>
<sequence>MSWPMPSGATSAGPAPPAIALPWPTRGVRRPVRVPASRHQRNGRNPQREASMRKAKYAAGMLAGVAVVAVVKRLVASLPLLGGLARPVLDLFPTLLVGPALGAALVYGNEQGDLLAARHVVRQKAGEVRQEFEAVVRDVREEVRAANEELSRRLERSQDVYDSTARAAVQSVAELERSVVPLIEREYRSIEAAARRALQDGR</sequence>
<accession>A0AAD3DQH8</accession>
<name>A0AAD3DQH8_9CHLO</name>
<feature type="region of interest" description="Disordered" evidence="2">
    <location>
        <begin position="1"/>
        <end position="52"/>
    </location>
</feature>
<evidence type="ECO:0000256" key="2">
    <source>
        <dbReference type="SAM" id="MobiDB-lite"/>
    </source>
</evidence>
<evidence type="ECO:0000256" key="1">
    <source>
        <dbReference type="SAM" id="Coils"/>
    </source>
</evidence>
<dbReference type="AlphaFoldDB" id="A0AAD3DQH8"/>
<protein>
    <submittedName>
        <fullName evidence="4">Uncharacterized protein</fullName>
    </submittedName>
</protein>
<organism evidence="4 5">
    <name type="scientific">Astrephomene gubernaculifera</name>
    <dbReference type="NCBI Taxonomy" id="47775"/>
    <lineage>
        <taxon>Eukaryota</taxon>
        <taxon>Viridiplantae</taxon>
        <taxon>Chlorophyta</taxon>
        <taxon>core chlorophytes</taxon>
        <taxon>Chlorophyceae</taxon>
        <taxon>CS clade</taxon>
        <taxon>Chlamydomonadales</taxon>
        <taxon>Astrephomenaceae</taxon>
        <taxon>Astrephomene</taxon>
    </lineage>
</organism>
<evidence type="ECO:0000313" key="5">
    <source>
        <dbReference type="Proteomes" id="UP001054857"/>
    </source>
</evidence>
<evidence type="ECO:0000256" key="3">
    <source>
        <dbReference type="SAM" id="Phobius"/>
    </source>
</evidence>
<proteinExistence type="predicted"/>
<evidence type="ECO:0000313" key="4">
    <source>
        <dbReference type="EMBL" id="GFR46200.1"/>
    </source>
</evidence>
<feature type="non-terminal residue" evidence="4">
    <location>
        <position position="1"/>
    </location>
</feature>
<keyword evidence="3" id="KW-1133">Transmembrane helix</keyword>
<keyword evidence="3" id="KW-0812">Transmembrane</keyword>
<keyword evidence="3" id="KW-0472">Membrane</keyword>
<feature type="transmembrane region" description="Helical" evidence="3">
    <location>
        <begin position="88"/>
        <end position="108"/>
    </location>
</feature>
<dbReference type="Proteomes" id="UP001054857">
    <property type="component" value="Unassembled WGS sequence"/>
</dbReference>
<dbReference type="EMBL" id="BMAR01000013">
    <property type="protein sequence ID" value="GFR46200.1"/>
    <property type="molecule type" value="Genomic_DNA"/>
</dbReference>
<feature type="compositionally biased region" description="Basic residues" evidence="2">
    <location>
        <begin position="27"/>
        <end position="42"/>
    </location>
</feature>
<gene>
    <name evidence="4" type="ORF">Agub_g7731</name>
</gene>